<evidence type="ECO:0000259" key="4">
    <source>
        <dbReference type="Pfam" id="PF07696"/>
    </source>
</evidence>
<keyword evidence="1" id="KW-0812">Transmembrane</keyword>
<dbReference type="EMBL" id="JBAKAR010000003">
    <property type="protein sequence ID" value="MEL0612663.1"/>
    <property type="molecule type" value="Genomic_DNA"/>
</dbReference>
<gene>
    <name evidence="5" type="ORF">V6242_05865</name>
</gene>
<feature type="transmembrane region" description="Helical" evidence="1">
    <location>
        <begin position="370"/>
        <end position="391"/>
    </location>
</feature>
<dbReference type="InterPro" id="IPR011623">
    <property type="entry name" value="7TMR_DISM_rcpt_extracell_dom1"/>
</dbReference>
<feature type="transmembrane region" description="Helical" evidence="1">
    <location>
        <begin position="280"/>
        <end position="298"/>
    </location>
</feature>
<dbReference type="Pfam" id="PF07696">
    <property type="entry name" value="7TMR-DISMED2"/>
    <property type="match status" value="1"/>
</dbReference>
<keyword evidence="1" id="KW-0472">Membrane</keyword>
<keyword evidence="6" id="KW-1185">Reference proteome</keyword>
<name>A0ABU9G2H0_9GAMM</name>
<comment type="caution">
    <text evidence="5">The sequence shown here is derived from an EMBL/GenBank/DDBJ whole genome shotgun (WGS) entry which is preliminary data.</text>
</comment>
<dbReference type="Pfam" id="PF07695">
    <property type="entry name" value="7TMR-DISM_7TM"/>
    <property type="match status" value="1"/>
</dbReference>
<evidence type="ECO:0000313" key="5">
    <source>
        <dbReference type="EMBL" id="MEL0612663.1"/>
    </source>
</evidence>
<feature type="transmembrane region" description="Helical" evidence="1">
    <location>
        <begin position="184"/>
        <end position="206"/>
    </location>
</feature>
<evidence type="ECO:0000256" key="1">
    <source>
        <dbReference type="SAM" id="Phobius"/>
    </source>
</evidence>
<accession>A0ABU9G2H0</accession>
<feature type="signal peptide" evidence="2">
    <location>
        <begin position="1"/>
        <end position="19"/>
    </location>
</feature>
<feature type="domain" description="7TM-DISM receptor extracellular" evidence="4">
    <location>
        <begin position="37"/>
        <end position="170"/>
    </location>
</feature>
<proteinExistence type="predicted"/>
<dbReference type="InterPro" id="IPR011622">
    <property type="entry name" value="7TMR_DISM_rcpt_extracell_dom2"/>
</dbReference>
<feature type="transmembrane region" description="Helical" evidence="1">
    <location>
        <begin position="213"/>
        <end position="236"/>
    </location>
</feature>
<feature type="transmembrane region" description="Helical" evidence="1">
    <location>
        <begin position="304"/>
        <end position="327"/>
    </location>
</feature>
<feature type="transmembrane region" description="Helical" evidence="1">
    <location>
        <begin position="334"/>
        <end position="358"/>
    </location>
</feature>
<organism evidence="5 6">
    <name type="scientific">Marinomonas arenicola</name>
    <dbReference type="NCBI Taxonomy" id="569601"/>
    <lineage>
        <taxon>Bacteria</taxon>
        <taxon>Pseudomonadati</taxon>
        <taxon>Pseudomonadota</taxon>
        <taxon>Gammaproteobacteria</taxon>
        <taxon>Oceanospirillales</taxon>
        <taxon>Oceanospirillaceae</taxon>
        <taxon>Marinomonas</taxon>
    </lineage>
</organism>
<reference evidence="5 6" key="1">
    <citation type="submission" date="2024-02" db="EMBL/GenBank/DDBJ databases">
        <title>Bacteria isolated from the canopy kelp, Nereocystis luetkeana.</title>
        <authorList>
            <person name="Pfister C.A."/>
            <person name="Younker I.T."/>
            <person name="Light S.H."/>
        </authorList>
    </citation>
    <scope>NUCLEOTIDE SEQUENCE [LARGE SCALE GENOMIC DNA]</scope>
    <source>
        <strain evidence="5 6">TI.4.07</strain>
    </source>
</reference>
<feature type="chain" id="PRO_5046906843" evidence="2">
    <location>
        <begin position="20"/>
        <end position="768"/>
    </location>
</feature>
<evidence type="ECO:0000256" key="2">
    <source>
        <dbReference type="SAM" id="SignalP"/>
    </source>
</evidence>
<feature type="domain" description="7TM-DISM receptor extracellular" evidence="3">
    <location>
        <begin position="186"/>
        <end position="382"/>
    </location>
</feature>
<evidence type="ECO:0000313" key="6">
    <source>
        <dbReference type="Proteomes" id="UP001379949"/>
    </source>
</evidence>
<dbReference type="RefSeq" id="WP_341566649.1">
    <property type="nucleotide sequence ID" value="NZ_JBAKAR010000003.1"/>
</dbReference>
<sequence>MFSRLILLFLLCATNYSWAANDIALIDDNHSDFNVAKSAYYITDETGQLSIDTISSEEYASHFLPVNDRFLQLGLTKGNIWLRTEVAIRITKNEPVLLELNAPRLEYLNIYIPSLYGNQAQARLGEARPYSNRLIEHPSYLFPMPSTAPPVFTVYIKLSSHLPVNVRIHLKTLSQVSLDSQIDFSFTGLLMGILLILFLSNIFFYIKSSHPMYILYSLLLLGIALLHLALHGQLYQFFPNQIGIQERIYNFAALSCGVAITFFSRLYLDTKSYFPTLDKAMIALGVTNALGTILFTVSPQLINIFFLSLMTFFTLFALTALAMYALFKDTPFSGYYLIARLVLFIGYFIWTMSAYGILPSPTVYEWGLTIAIIIEAMIHFTGMIAQLNPLLRNHARLTRHSQAKLFDLLSDLSSRLRRQLNVIDGSFTQIEKAIKNERNKPLVHNGQVANNNLQKLAERLDYYISAEQNHSHVLAEQSLPLFLTTIIDEAYNTFQQLDQDNASIEFVVKNIHHVELLHDAELIQHLIETMLLEFKYFTDQTLTLEITRHELNREGITTLEIRCSPLPTRVSTHDSSVDLGMSYIILLIEQLNGSIKTIQQGQFRALSIYIPIHSHVRHMNLEHEEEVYYDLVLFGQHDKDLQQAFNILQAKPYSIEHFSQLDELLASLEKPDTRRNGSVILVFDNGGHIPHITYQKLRPLMRPEDQCLLITNNVKMSRDYAKTIGFDELLTCSELEPELLQQLLRLTRKGERLRTTLLPRIKPLLNEP</sequence>
<dbReference type="Gene3D" id="2.60.40.2380">
    <property type="match status" value="1"/>
</dbReference>
<keyword evidence="2" id="KW-0732">Signal</keyword>
<keyword evidence="1" id="KW-1133">Transmembrane helix</keyword>
<evidence type="ECO:0000259" key="3">
    <source>
        <dbReference type="Pfam" id="PF07695"/>
    </source>
</evidence>
<protein>
    <submittedName>
        <fullName evidence="5">7TM diverse intracellular signaling domain-containing protein</fullName>
    </submittedName>
</protein>
<dbReference type="Proteomes" id="UP001379949">
    <property type="component" value="Unassembled WGS sequence"/>
</dbReference>